<gene>
    <name evidence="1" type="ORF">ATL40_1441</name>
</gene>
<evidence type="ECO:0008006" key="3">
    <source>
        <dbReference type="Google" id="ProtNLM"/>
    </source>
</evidence>
<dbReference type="InterPro" id="IPR009279">
    <property type="entry name" value="Portal_Mu"/>
</dbReference>
<accession>A0A2A9D0S9</accession>
<dbReference type="RefSeq" id="WP_098468926.1">
    <property type="nucleotide sequence ID" value="NZ_PDJD01000001.1"/>
</dbReference>
<dbReference type="Proteomes" id="UP000224915">
    <property type="component" value="Unassembled WGS sequence"/>
</dbReference>
<protein>
    <recommendedName>
        <fullName evidence="3">Portal protein</fullName>
    </recommendedName>
</protein>
<dbReference type="EMBL" id="PDJD01000001">
    <property type="protein sequence ID" value="PFG19865.1"/>
    <property type="molecule type" value="Genomic_DNA"/>
</dbReference>
<evidence type="ECO:0000313" key="2">
    <source>
        <dbReference type="Proteomes" id="UP000224915"/>
    </source>
</evidence>
<sequence>MTAPTTPSGYTSEVTSQWWDDAQHETAPELRWPNNIEVYDKMRRTDAQVMSVLRAVTLPIRRTAWRLDPNGARDEVVELVAEDLGLPIVGRQTLPPVRARDRFSWKEHLYHALLMLPFGHSPFEQVYRIEDGQVRLRKLEWRPPRTISKVEVAADGGLVALEQVSSTTGRAARMPVDRLVVYVNDREGGNWLGQSLLRTAYKPWILKDRMLRVQAQTVDRNGMGVPVYTASDREIVGESAEDRQRREQQEVARGQEIASSVRSGQTAGASLAPGAKLELLGVSGTLPDATPPIRYYDEQIARSVLAHFLNLGTETGSWALGSTFANFFVESLQALAGSVADVATQHVVEDLVDLNWGERERAPRVVFDAIGSQRDATAEAVKVLIDARAITPDEPLEDFLRLAYGLPAAAPSTRQPDVDEQEES</sequence>
<comment type="caution">
    <text evidence="1">The sequence shown here is derived from an EMBL/GenBank/DDBJ whole genome shotgun (WGS) entry which is preliminary data.</text>
</comment>
<dbReference type="Pfam" id="PF06074">
    <property type="entry name" value="Portal_Mu"/>
    <property type="match status" value="1"/>
</dbReference>
<keyword evidence="2" id="KW-1185">Reference proteome</keyword>
<organism evidence="1 2">
    <name type="scientific">Serinibacter salmoneus</name>
    <dbReference type="NCBI Taxonomy" id="556530"/>
    <lineage>
        <taxon>Bacteria</taxon>
        <taxon>Bacillati</taxon>
        <taxon>Actinomycetota</taxon>
        <taxon>Actinomycetes</taxon>
        <taxon>Micrococcales</taxon>
        <taxon>Beutenbergiaceae</taxon>
        <taxon>Serinibacter</taxon>
    </lineage>
</organism>
<evidence type="ECO:0000313" key="1">
    <source>
        <dbReference type="EMBL" id="PFG19865.1"/>
    </source>
</evidence>
<proteinExistence type="predicted"/>
<dbReference type="AlphaFoldDB" id="A0A2A9D0S9"/>
<name>A0A2A9D0S9_9MICO</name>
<dbReference type="OrthoDB" id="1804088at2"/>
<reference evidence="1 2" key="1">
    <citation type="submission" date="2017-10" db="EMBL/GenBank/DDBJ databases">
        <title>Sequencing the genomes of 1000 actinobacteria strains.</title>
        <authorList>
            <person name="Klenk H.-P."/>
        </authorList>
    </citation>
    <scope>NUCLEOTIDE SEQUENCE [LARGE SCALE GENOMIC DNA]</scope>
    <source>
        <strain evidence="1 2">DSM 21801</strain>
    </source>
</reference>